<gene>
    <name evidence="6" type="ORF">LOOC260_118640</name>
</gene>
<comment type="subcellular location">
    <subcellularLocation>
        <location evidence="1">Membrane</location>
        <topology evidence="1">Single-pass membrane protein</topology>
    </subcellularLocation>
</comment>
<dbReference type="SUPFAM" id="SSF140478">
    <property type="entry name" value="LemA-like"/>
    <property type="match status" value="1"/>
</dbReference>
<dbReference type="RefSeq" id="WP_041094412.1">
    <property type="nucleotide sequence ID" value="NZ_AP014680.1"/>
</dbReference>
<dbReference type="STRING" id="1291742.LOOC260_118640"/>
<dbReference type="PANTHER" id="PTHR34478">
    <property type="entry name" value="PROTEIN LEMA"/>
    <property type="match status" value="1"/>
</dbReference>
<evidence type="ECO:0000256" key="2">
    <source>
        <dbReference type="ARBA" id="ARBA00008854"/>
    </source>
</evidence>
<keyword evidence="3" id="KW-0812">Transmembrane</keyword>
<dbReference type="Proteomes" id="UP000031620">
    <property type="component" value="Chromosome"/>
</dbReference>
<name>A0A0A1GWH5_9LACO</name>
<sequence>MQSRRFKPWWVVLVVSLGIFAVIGAISVDTYNNLAKQNQEVEAQWSQVENVMQRRYDLIPNLVSAVKGSMNQEQKVFGQIADARKSYGSATTVKEKANADNKVNSSVGTLINVIQENYPNLKSNTNVATLMTQLEGSENRIAVERRRYIQQVKTYNQSVVTFPKNIFASTMGLGKKTEFKANSNASKAPKVDFNN</sequence>
<evidence type="ECO:0000256" key="5">
    <source>
        <dbReference type="ARBA" id="ARBA00023136"/>
    </source>
</evidence>
<accession>A0A0A1GWH5</accession>
<dbReference type="Pfam" id="PF04011">
    <property type="entry name" value="LemA"/>
    <property type="match status" value="1"/>
</dbReference>
<evidence type="ECO:0000313" key="6">
    <source>
        <dbReference type="EMBL" id="BAP86370.1"/>
    </source>
</evidence>
<evidence type="ECO:0000256" key="1">
    <source>
        <dbReference type="ARBA" id="ARBA00004167"/>
    </source>
</evidence>
<dbReference type="InterPro" id="IPR023353">
    <property type="entry name" value="LemA-like_dom_sf"/>
</dbReference>
<dbReference type="Gene3D" id="1.20.1440.20">
    <property type="entry name" value="LemA-like domain"/>
    <property type="match status" value="1"/>
</dbReference>
<evidence type="ECO:0000256" key="4">
    <source>
        <dbReference type="ARBA" id="ARBA00022989"/>
    </source>
</evidence>
<evidence type="ECO:0000256" key="3">
    <source>
        <dbReference type="ARBA" id="ARBA00022692"/>
    </source>
</evidence>
<keyword evidence="4" id="KW-1133">Transmembrane helix</keyword>
<organism evidence="6 7">
    <name type="scientific">Paucilactobacillus hokkaidonensis JCM 18461</name>
    <dbReference type="NCBI Taxonomy" id="1291742"/>
    <lineage>
        <taxon>Bacteria</taxon>
        <taxon>Bacillati</taxon>
        <taxon>Bacillota</taxon>
        <taxon>Bacilli</taxon>
        <taxon>Lactobacillales</taxon>
        <taxon>Lactobacillaceae</taxon>
        <taxon>Paucilactobacillus</taxon>
    </lineage>
</organism>
<dbReference type="KEGG" id="lho:LOOC260_118640"/>
<protein>
    <submittedName>
        <fullName evidence="6">Putative membrane protein LemA</fullName>
    </submittedName>
</protein>
<dbReference type="HOGENOM" id="CLU_056714_0_1_9"/>
<reference evidence="6 7" key="1">
    <citation type="submission" date="2014-11" db="EMBL/GenBank/DDBJ databases">
        <title>Complete genome sequence and analysis of Lactobacillus hokkaidonensis LOOC260T.</title>
        <authorList>
            <person name="Tanizawa Y."/>
            <person name="Tohno M."/>
            <person name="Kaminuma E."/>
            <person name="Nakamura Y."/>
            <person name="Arita M."/>
        </authorList>
    </citation>
    <scope>NUCLEOTIDE SEQUENCE [LARGE SCALE GENOMIC DNA]</scope>
    <source>
        <strain evidence="6 7">LOOC260</strain>
    </source>
</reference>
<proteinExistence type="inferred from homology"/>
<comment type="similarity">
    <text evidence="2">Belongs to the LemA family.</text>
</comment>
<dbReference type="PANTHER" id="PTHR34478:SF2">
    <property type="entry name" value="MEMBRANE PROTEIN"/>
    <property type="match status" value="1"/>
</dbReference>
<dbReference type="AlphaFoldDB" id="A0A0A1GWH5"/>
<dbReference type="InterPro" id="IPR007156">
    <property type="entry name" value="MamQ_LemA"/>
</dbReference>
<evidence type="ECO:0000313" key="7">
    <source>
        <dbReference type="Proteomes" id="UP000031620"/>
    </source>
</evidence>
<dbReference type="GO" id="GO:0016020">
    <property type="term" value="C:membrane"/>
    <property type="evidence" value="ECO:0007669"/>
    <property type="project" value="UniProtKB-SubCell"/>
</dbReference>
<keyword evidence="5" id="KW-0472">Membrane</keyword>
<dbReference type="EMBL" id="AP014680">
    <property type="protein sequence ID" value="BAP86370.1"/>
    <property type="molecule type" value="Genomic_DNA"/>
</dbReference>